<gene>
    <name evidence="1" type="ORF">HMPREF0381_2036</name>
</gene>
<dbReference type="Proteomes" id="UP000003434">
    <property type="component" value="Unassembled WGS sequence"/>
</dbReference>
<dbReference type="HOGENOM" id="CLU_1150726_0_0_9"/>
<evidence type="ECO:0000313" key="1">
    <source>
        <dbReference type="EMBL" id="EFU76069.1"/>
    </source>
</evidence>
<organism evidence="1 2">
    <name type="scientific">Lachnoanaerobaculum saburreum DSM 3986</name>
    <dbReference type="NCBI Taxonomy" id="887325"/>
    <lineage>
        <taxon>Bacteria</taxon>
        <taxon>Bacillati</taxon>
        <taxon>Bacillota</taxon>
        <taxon>Clostridia</taxon>
        <taxon>Lachnospirales</taxon>
        <taxon>Lachnospiraceae</taxon>
        <taxon>Lachnoanaerobaculum</taxon>
    </lineage>
</organism>
<comment type="caution">
    <text evidence="1">The sequence shown here is derived from an EMBL/GenBank/DDBJ whole genome shotgun (WGS) entry which is preliminary data.</text>
</comment>
<sequence length="242" mass="27660">MGGKLYKKLMIFICMVPVLISCNKVSDSNISNKDIISYCTGDIDSDGTYELIAVNDGGERKKLPTKEAYGKFVEIYKEFTIDDGKIILGSEPDYSFDFSNMKPSKVQLGDVDGDGKLDISIVMYKKVKFHNALAKRPFFYNFKYGKLVPLWLGSRLSRPFDDFKLADIDNDKVSEIISIEELEDKNRVLAVYKWNGFGFDLFIQSHEEFKKLMFDSTVTEIKLIADGKEREVKFIDGKILIE</sequence>
<reference evidence="1 2" key="1">
    <citation type="submission" date="2010-12" db="EMBL/GenBank/DDBJ databases">
        <authorList>
            <person name="Muzny D."/>
            <person name="Qin X."/>
            <person name="Deng J."/>
            <person name="Jiang H."/>
            <person name="Liu Y."/>
            <person name="Qu J."/>
            <person name="Song X.-Z."/>
            <person name="Zhang L."/>
            <person name="Thornton R."/>
            <person name="Coyle M."/>
            <person name="Francisco L."/>
            <person name="Jackson L."/>
            <person name="Javaid M."/>
            <person name="Korchina V."/>
            <person name="Kovar C."/>
            <person name="Mata R."/>
            <person name="Mathew T."/>
            <person name="Ngo R."/>
            <person name="Nguyen L."/>
            <person name="Nguyen N."/>
            <person name="Okwuonu G."/>
            <person name="Ongeri F."/>
            <person name="Pham C."/>
            <person name="Simmons D."/>
            <person name="Wilczek-Boney K."/>
            <person name="Hale W."/>
            <person name="Jakkamsetti A."/>
            <person name="Pham P."/>
            <person name="Ruth R."/>
            <person name="San Lucas F."/>
            <person name="Warren J."/>
            <person name="Zhang J."/>
            <person name="Zhao Z."/>
            <person name="Zhou C."/>
            <person name="Zhu D."/>
            <person name="Lee S."/>
            <person name="Bess C."/>
            <person name="Blankenburg K."/>
            <person name="Forbes L."/>
            <person name="Fu Q."/>
            <person name="Gubbala S."/>
            <person name="Hirani K."/>
            <person name="Jayaseelan J.C."/>
            <person name="Lara F."/>
            <person name="Munidasa M."/>
            <person name="Palculict T."/>
            <person name="Patil S."/>
            <person name="Pu L.-L."/>
            <person name="Saada N."/>
            <person name="Tang L."/>
            <person name="Weissenberger G."/>
            <person name="Zhu Y."/>
            <person name="Hemphill L."/>
            <person name="Shang Y."/>
            <person name="Youmans B."/>
            <person name="Ayvaz T."/>
            <person name="Ross M."/>
            <person name="Santibanez J."/>
            <person name="Aqrawi P."/>
            <person name="Gross S."/>
            <person name="Joshi V."/>
            <person name="Fowler G."/>
            <person name="Nazareth L."/>
            <person name="Reid J."/>
            <person name="Worley K."/>
            <person name="Petrosino J."/>
            <person name="Highlander S."/>
            <person name="Gibbs R."/>
        </authorList>
    </citation>
    <scope>NUCLEOTIDE SEQUENCE [LARGE SCALE GENOMIC DNA]</scope>
    <source>
        <strain evidence="1 2">DSM 3986</strain>
    </source>
</reference>
<name>E6LQ01_9FIRM</name>
<dbReference type="AlphaFoldDB" id="E6LQ01"/>
<dbReference type="eggNOG" id="ENOG5032TE7">
    <property type="taxonomic scope" value="Bacteria"/>
</dbReference>
<dbReference type="PROSITE" id="PS51257">
    <property type="entry name" value="PROKAR_LIPOPROTEIN"/>
    <property type="match status" value="1"/>
</dbReference>
<dbReference type="EMBL" id="AEPW01000079">
    <property type="protein sequence ID" value="EFU76069.1"/>
    <property type="molecule type" value="Genomic_DNA"/>
</dbReference>
<evidence type="ECO:0000313" key="2">
    <source>
        <dbReference type="Proteomes" id="UP000003434"/>
    </source>
</evidence>
<accession>E6LQ01</accession>
<dbReference type="SUPFAM" id="SSF69318">
    <property type="entry name" value="Integrin alpha N-terminal domain"/>
    <property type="match status" value="1"/>
</dbReference>
<dbReference type="InterPro" id="IPR028994">
    <property type="entry name" value="Integrin_alpha_N"/>
</dbReference>
<evidence type="ECO:0008006" key="3">
    <source>
        <dbReference type="Google" id="ProtNLM"/>
    </source>
</evidence>
<protein>
    <recommendedName>
        <fullName evidence="3">FG-GAP repeat protein</fullName>
    </recommendedName>
</protein>
<proteinExistence type="predicted"/>